<feature type="compositionally biased region" description="Polar residues" evidence="1">
    <location>
        <begin position="96"/>
        <end position="109"/>
    </location>
</feature>
<keyword evidence="2" id="KW-0732">Signal</keyword>
<dbReference type="Proteomes" id="UP000260823">
    <property type="component" value="Unassembled WGS sequence"/>
</dbReference>
<dbReference type="InterPro" id="IPR036908">
    <property type="entry name" value="RlpA-like_sf"/>
</dbReference>
<reference evidence="4 5" key="1">
    <citation type="submission" date="2018-08" db="EMBL/GenBank/DDBJ databases">
        <title>Mucilaginibacter terrae sp. nov., isolated from manganese diggings.</title>
        <authorList>
            <person name="Huang Y."/>
            <person name="Zhou Z."/>
        </authorList>
    </citation>
    <scope>NUCLEOTIDE SEQUENCE [LARGE SCALE GENOMIC DNA]</scope>
    <source>
        <strain evidence="4 5">ZH6</strain>
    </source>
</reference>
<protein>
    <submittedName>
        <fullName evidence="4">LysM peptidoglycan-binding domain-containing protein</fullName>
    </submittedName>
</protein>
<dbReference type="GO" id="GO:0008932">
    <property type="term" value="F:lytic endotransglycosylase activity"/>
    <property type="evidence" value="ECO:0007669"/>
    <property type="project" value="TreeGrafter"/>
</dbReference>
<evidence type="ECO:0000256" key="1">
    <source>
        <dbReference type="SAM" id="MobiDB-lite"/>
    </source>
</evidence>
<dbReference type="OrthoDB" id="2149800at2"/>
<dbReference type="PANTHER" id="PTHR33734">
    <property type="entry name" value="LYSM DOMAIN-CONTAINING GPI-ANCHORED PROTEIN 2"/>
    <property type="match status" value="1"/>
</dbReference>
<feature type="compositionally biased region" description="Low complexity" evidence="1">
    <location>
        <begin position="110"/>
        <end position="130"/>
    </location>
</feature>
<dbReference type="Gene3D" id="3.10.350.10">
    <property type="entry name" value="LysM domain"/>
    <property type="match status" value="2"/>
</dbReference>
<dbReference type="SUPFAM" id="SSF54106">
    <property type="entry name" value="LysM domain"/>
    <property type="match status" value="1"/>
</dbReference>
<accession>A0A3E2NT95</accession>
<dbReference type="PROSITE" id="PS51782">
    <property type="entry name" value="LYSM"/>
    <property type="match status" value="1"/>
</dbReference>
<feature type="chain" id="PRO_5017556303" evidence="2">
    <location>
        <begin position="22"/>
        <end position="338"/>
    </location>
</feature>
<organism evidence="4 5">
    <name type="scientific">Mucilaginibacter terrenus</name>
    <dbReference type="NCBI Taxonomy" id="2482727"/>
    <lineage>
        <taxon>Bacteria</taxon>
        <taxon>Pseudomonadati</taxon>
        <taxon>Bacteroidota</taxon>
        <taxon>Sphingobacteriia</taxon>
        <taxon>Sphingobacteriales</taxon>
        <taxon>Sphingobacteriaceae</taxon>
        <taxon>Mucilaginibacter</taxon>
    </lineage>
</organism>
<feature type="region of interest" description="Disordered" evidence="1">
    <location>
        <begin position="85"/>
        <end position="148"/>
    </location>
</feature>
<dbReference type="SMART" id="SM00257">
    <property type="entry name" value="LysM"/>
    <property type="match status" value="2"/>
</dbReference>
<keyword evidence="5" id="KW-1185">Reference proteome</keyword>
<feature type="domain" description="LysM" evidence="3">
    <location>
        <begin position="158"/>
        <end position="205"/>
    </location>
</feature>
<dbReference type="InterPro" id="IPR036779">
    <property type="entry name" value="LysM_dom_sf"/>
</dbReference>
<evidence type="ECO:0000259" key="3">
    <source>
        <dbReference type="PROSITE" id="PS51782"/>
    </source>
</evidence>
<dbReference type="Pfam" id="PF01476">
    <property type="entry name" value="LysM"/>
    <property type="match status" value="2"/>
</dbReference>
<gene>
    <name evidence="4" type="ORF">DYU05_00725</name>
</gene>
<evidence type="ECO:0000313" key="5">
    <source>
        <dbReference type="Proteomes" id="UP000260823"/>
    </source>
</evidence>
<dbReference type="RefSeq" id="WP_117381079.1">
    <property type="nucleotide sequence ID" value="NZ_QWDE01000001.1"/>
</dbReference>
<sequence length="338" mass="36795">MRFKIVLLSTILLSLSATLFARPLVDSVGIENLNGKKVILHKLDPKDNYYSIGRKYGVSPKAIISFNNNAGMQIGKIIKVPTERPFDGSEQAAATPPQNKPVTQPQQNKPVTQQPIQTQTTQTQPVTTTVTPPPVQNPVEQKAAQQVANSNANGISSQQYKVSAGETLYSIAKRFNTTVEDITATNKLTESIKPGQLLTIRSNVPPPPTPAAVANDSLLAKRDSTMVAPADTMGEHRPGTNKYGLFEKNERGVATWIEDTSLDPNKKLILHRTAPIGTIMRISNPMTGKSTFAKVVGRFTDNQQTKDVVIVMTKNVADSIGALDKRFHVNISYGTPNE</sequence>
<evidence type="ECO:0000256" key="2">
    <source>
        <dbReference type="SAM" id="SignalP"/>
    </source>
</evidence>
<dbReference type="InterPro" id="IPR018392">
    <property type="entry name" value="LysM"/>
</dbReference>
<dbReference type="EMBL" id="QWDE01000001">
    <property type="protein sequence ID" value="RFZ84189.1"/>
    <property type="molecule type" value="Genomic_DNA"/>
</dbReference>
<proteinExistence type="predicted"/>
<feature type="signal peptide" evidence="2">
    <location>
        <begin position="1"/>
        <end position="21"/>
    </location>
</feature>
<dbReference type="AlphaFoldDB" id="A0A3E2NT95"/>
<dbReference type="PANTHER" id="PTHR33734:SF22">
    <property type="entry name" value="MEMBRANE-BOUND LYTIC MUREIN TRANSGLYCOSYLASE D"/>
    <property type="match status" value="1"/>
</dbReference>
<comment type="caution">
    <text evidence="4">The sequence shown here is derived from an EMBL/GenBank/DDBJ whole genome shotgun (WGS) entry which is preliminary data.</text>
</comment>
<dbReference type="Gene3D" id="2.40.40.10">
    <property type="entry name" value="RlpA-like domain"/>
    <property type="match status" value="1"/>
</dbReference>
<dbReference type="CDD" id="cd00118">
    <property type="entry name" value="LysM"/>
    <property type="match status" value="2"/>
</dbReference>
<evidence type="ECO:0000313" key="4">
    <source>
        <dbReference type="EMBL" id="RFZ84189.1"/>
    </source>
</evidence>
<name>A0A3E2NT95_9SPHI</name>